<accession>K1VVC5</accession>
<name>K1VVC5_TRIAC</name>
<protein>
    <submittedName>
        <fullName evidence="1">Uncharacterized protein</fullName>
    </submittedName>
</protein>
<sequence>MPPFSTTYVDSKGVTIDLSNDQRLIDAAGVKQNIHNNLNWIRARILSKLFKGTAEERGINVYLAEGDNQLREV</sequence>
<organism evidence="1 2">
    <name type="scientific">Trichosporon asahii var. asahii (strain CBS 8904)</name>
    <name type="common">Yeast</name>
    <dbReference type="NCBI Taxonomy" id="1220162"/>
    <lineage>
        <taxon>Eukaryota</taxon>
        <taxon>Fungi</taxon>
        <taxon>Dikarya</taxon>
        <taxon>Basidiomycota</taxon>
        <taxon>Agaricomycotina</taxon>
        <taxon>Tremellomycetes</taxon>
        <taxon>Trichosporonales</taxon>
        <taxon>Trichosporonaceae</taxon>
        <taxon>Trichosporon</taxon>
    </lineage>
</organism>
<evidence type="ECO:0000313" key="2">
    <source>
        <dbReference type="Proteomes" id="UP000006757"/>
    </source>
</evidence>
<dbReference type="Proteomes" id="UP000006757">
    <property type="component" value="Unassembled WGS sequence"/>
</dbReference>
<dbReference type="AlphaFoldDB" id="K1VVC5"/>
<dbReference type="EMBL" id="AMBO01000224">
    <property type="protein sequence ID" value="EKD04491.1"/>
    <property type="molecule type" value="Genomic_DNA"/>
</dbReference>
<dbReference type="HOGENOM" id="CLU_2706562_0_0_1"/>
<reference evidence="1 2" key="1">
    <citation type="journal article" date="2012" name="Eukaryot. Cell">
        <title>Genome sequence of the Trichosporon asahii environmental strain CBS 8904.</title>
        <authorList>
            <person name="Yang R.Y."/>
            <person name="Li H.T."/>
            <person name="Zhu H."/>
            <person name="Zhou G.P."/>
            <person name="Wang M."/>
            <person name="Wang L."/>
        </authorList>
    </citation>
    <scope>NUCLEOTIDE SEQUENCE [LARGE SCALE GENOMIC DNA]</scope>
    <source>
        <strain evidence="1 2">CBS 8904</strain>
    </source>
</reference>
<proteinExistence type="predicted"/>
<gene>
    <name evidence="1" type="ORF">A1Q2_01267</name>
</gene>
<comment type="caution">
    <text evidence="1">The sequence shown here is derived from an EMBL/GenBank/DDBJ whole genome shotgun (WGS) entry which is preliminary data.</text>
</comment>
<keyword evidence="2" id="KW-1185">Reference proteome</keyword>
<evidence type="ECO:0000313" key="1">
    <source>
        <dbReference type="EMBL" id="EKD04491.1"/>
    </source>
</evidence>
<dbReference type="InParanoid" id="K1VVC5"/>